<evidence type="ECO:0000313" key="2">
    <source>
        <dbReference type="Proteomes" id="UP000245207"/>
    </source>
</evidence>
<gene>
    <name evidence="1" type="ORF">CTI12_AA405900</name>
</gene>
<accession>A0A2U1M8U8</accession>
<dbReference type="OrthoDB" id="741600at2759"/>
<dbReference type="EMBL" id="PKPP01006106">
    <property type="protein sequence ID" value="PWA57646.1"/>
    <property type="molecule type" value="Genomic_DNA"/>
</dbReference>
<organism evidence="1 2">
    <name type="scientific">Artemisia annua</name>
    <name type="common">Sweet wormwood</name>
    <dbReference type="NCBI Taxonomy" id="35608"/>
    <lineage>
        <taxon>Eukaryota</taxon>
        <taxon>Viridiplantae</taxon>
        <taxon>Streptophyta</taxon>
        <taxon>Embryophyta</taxon>
        <taxon>Tracheophyta</taxon>
        <taxon>Spermatophyta</taxon>
        <taxon>Magnoliopsida</taxon>
        <taxon>eudicotyledons</taxon>
        <taxon>Gunneridae</taxon>
        <taxon>Pentapetalae</taxon>
        <taxon>asterids</taxon>
        <taxon>campanulids</taxon>
        <taxon>Asterales</taxon>
        <taxon>Asteraceae</taxon>
        <taxon>Asteroideae</taxon>
        <taxon>Anthemideae</taxon>
        <taxon>Artemisiinae</taxon>
        <taxon>Artemisia</taxon>
    </lineage>
</organism>
<dbReference type="AlphaFoldDB" id="A0A2U1M8U8"/>
<proteinExistence type="predicted"/>
<reference evidence="1 2" key="1">
    <citation type="journal article" date="2018" name="Mol. Plant">
        <title>The genome of Artemisia annua provides insight into the evolution of Asteraceae family and artemisinin biosynthesis.</title>
        <authorList>
            <person name="Shen Q."/>
            <person name="Zhang L."/>
            <person name="Liao Z."/>
            <person name="Wang S."/>
            <person name="Yan T."/>
            <person name="Shi P."/>
            <person name="Liu M."/>
            <person name="Fu X."/>
            <person name="Pan Q."/>
            <person name="Wang Y."/>
            <person name="Lv Z."/>
            <person name="Lu X."/>
            <person name="Zhang F."/>
            <person name="Jiang W."/>
            <person name="Ma Y."/>
            <person name="Chen M."/>
            <person name="Hao X."/>
            <person name="Li L."/>
            <person name="Tang Y."/>
            <person name="Lv G."/>
            <person name="Zhou Y."/>
            <person name="Sun X."/>
            <person name="Brodelius P.E."/>
            <person name="Rose J.K.C."/>
            <person name="Tang K."/>
        </authorList>
    </citation>
    <scope>NUCLEOTIDE SEQUENCE [LARGE SCALE GENOMIC DNA]</scope>
    <source>
        <strain evidence="2">cv. Huhao1</strain>
        <tissue evidence="1">Leaf</tissue>
    </source>
</reference>
<comment type="caution">
    <text evidence="1">The sequence shown here is derived from an EMBL/GenBank/DDBJ whole genome shotgun (WGS) entry which is preliminary data.</text>
</comment>
<evidence type="ECO:0000313" key="1">
    <source>
        <dbReference type="EMBL" id="PWA57646.1"/>
    </source>
</evidence>
<protein>
    <submittedName>
        <fullName evidence="1">Uncharacterized protein</fullName>
    </submittedName>
</protein>
<name>A0A2U1M8U8_ARTAN</name>
<dbReference type="Proteomes" id="UP000245207">
    <property type="component" value="Unassembled WGS sequence"/>
</dbReference>
<keyword evidence="2" id="KW-1185">Reference proteome</keyword>
<dbReference type="PANTHER" id="PTHR33984:SF10">
    <property type="entry name" value="S1 MOTIF DOMAIN-CONTAINING PROTEIN"/>
    <property type="match status" value="1"/>
</dbReference>
<sequence length="188" mass="21653">MKSNEMSYSQRLVCVKQVKQEAVEEWDDSMPLPGDIIEGIAPADGCTLEGVEDKFFVPTKGKSELRSLLGRISKRNADGFVWLKIRRGDQMVNMRVCAVQEKRHRLQRKFSFRAVSNEKHVAVLDDLDFDQCTELQEMSRKAICSIEKKISKKARYLTSVNVEERGRAQAEIDTLRQEIANFYSRYNA</sequence>
<dbReference type="PANTHER" id="PTHR33984">
    <property type="entry name" value="OS02G0717600 PROTEIN"/>
    <property type="match status" value="1"/>
</dbReference>